<sequence length="146" mass="15748">MDKSWKLQHKVLPWEWKTRVNVGQSSSVPLGPLQACAAPLPSASYPARAAALGRVNRQQGLSLLHYLPLVRPCCFAAAAAASPAPQIPARATFRRRPATNLCFGSSSTILYGLENRSPFRPLSSSVLIGSVPVRCCSVKWTGFCAQ</sequence>
<reference evidence="2" key="3">
    <citation type="submission" date="2018-08" db="UniProtKB">
        <authorList>
            <consortium name="EnsemblPlants"/>
        </authorList>
    </citation>
    <scope>IDENTIFICATION</scope>
    <source>
        <strain evidence="2">cv. Bd21</strain>
    </source>
</reference>
<name>A0A0Q3IJG7_BRADI</name>
<evidence type="ECO:0000313" key="3">
    <source>
        <dbReference type="Proteomes" id="UP000008810"/>
    </source>
</evidence>
<reference evidence="1 2" key="1">
    <citation type="journal article" date="2010" name="Nature">
        <title>Genome sequencing and analysis of the model grass Brachypodium distachyon.</title>
        <authorList>
            <consortium name="International Brachypodium Initiative"/>
        </authorList>
    </citation>
    <scope>NUCLEOTIDE SEQUENCE [LARGE SCALE GENOMIC DNA]</scope>
    <source>
        <strain evidence="1 2">Bd21</strain>
    </source>
</reference>
<proteinExistence type="predicted"/>
<keyword evidence="3" id="KW-1185">Reference proteome</keyword>
<dbReference type="Proteomes" id="UP000008810">
    <property type="component" value="Chromosome 4"/>
</dbReference>
<protein>
    <submittedName>
        <fullName evidence="1 2">Uncharacterized protein</fullName>
    </submittedName>
</protein>
<gene>
    <name evidence="1" type="ORF">BRADI_4g04921v3</name>
</gene>
<dbReference type="EnsemblPlants" id="KQJ86360">
    <property type="protein sequence ID" value="KQJ86360"/>
    <property type="gene ID" value="BRADI_4g04921v3"/>
</dbReference>
<dbReference type="Gramene" id="KQJ86360">
    <property type="protein sequence ID" value="KQJ86360"/>
    <property type="gene ID" value="BRADI_4g04921v3"/>
</dbReference>
<accession>A0A0Q3IJG7</accession>
<evidence type="ECO:0000313" key="2">
    <source>
        <dbReference type="EnsemblPlants" id="KQJ86360"/>
    </source>
</evidence>
<dbReference type="EMBL" id="CM000883">
    <property type="protein sequence ID" value="KQJ86360.1"/>
    <property type="molecule type" value="Genomic_DNA"/>
</dbReference>
<dbReference type="AlphaFoldDB" id="A0A0Q3IJG7"/>
<dbReference type="InParanoid" id="A0A0Q3IJG7"/>
<dbReference type="ExpressionAtlas" id="A0A0Q3IJG7">
    <property type="expression patterns" value="differential"/>
</dbReference>
<organism evidence="1">
    <name type="scientific">Brachypodium distachyon</name>
    <name type="common">Purple false brome</name>
    <name type="synonym">Trachynia distachya</name>
    <dbReference type="NCBI Taxonomy" id="15368"/>
    <lineage>
        <taxon>Eukaryota</taxon>
        <taxon>Viridiplantae</taxon>
        <taxon>Streptophyta</taxon>
        <taxon>Embryophyta</taxon>
        <taxon>Tracheophyta</taxon>
        <taxon>Spermatophyta</taxon>
        <taxon>Magnoliopsida</taxon>
        <taxon>Liliopsida</taxon>
        <taxon>Poales</taxon>
        <taxon>Poaceae</taxon>
        <taxon>BOP clade</taxon>
        <taxon>Pooideae</taxon>
        <taxon>Stipodae</taxon>
        <taxon>Brachypodieae</taxon>
        <taxon>Brachypodium</taxon>
    </lineage>
</organism>
<evidence type="ECO:0000313" key="1">
    <source>
        <dbReference type="EMBL" id="KQJ86360.1"/>
    </source>
</evidence>
<reference evidence="1" key="2">
    <citation type="submission" date="2017-06" db="EMBL/GenBank/DDBJ databases">
        <title>WGS assembly of Brachypodium distachyon.</title>
        <authorList>
            <consortium name="The International Brachypodium Initiative"/>
            <person name="Lucas S."/>
            <person name="Harmon-Smith M."/>
            <person name="Lail K."/>
            <person name="Tice H."/>
            <person name="Grimwood J."/>
            <person name="Bruce D."/>
            <person name="Barry K."/>
            <person name="Shu S."/>
            <person name="Lindquist E."/>
            <person name="Wang M."/>
            <person name="Pitluck S."/>
            <person name="Vogel J.P."/>
            <person name="Garvin D.F."/>
            <person name="Mockler T.C."/>
            <person name="Schmutz J."/>
            <person name="Rokhsar D."/>
            <person name="Bevan M.W."/>
        </authorList>
    </citation>
    <scope>NUCLEOTIDE SEQUENCE</scope>
    <source>
        <strain evidence="1">Bd21</strain>
    </source>
</reference>